<dbReference type="SUPFAM" id="SSF51011">
    <property type="entry name" value="Glycosyl hydrolase domain"/>
    <property type="match status" value="1"/>
</dbReference>
<proteinExistence type="inferred from homology"/>
<evidence type="ECO:0000256" key="4">
    <source>
        <dbReference type="ARBA" id="ARBA00023295"/>
    </source>
</evidence>
<dbReference type="GO" id="GO:0005987">
    <property type="term" value="P:sucrose catabolic process"/>
    <property type="evidence" value="ECO:0007669"/>
    <property type="project" value="TreeGrafter"/>
</dbReference>
<dbReference type="SUPFAM" id="SSF57701">
    <property type="entry name" value="Zn2/Cys6 DNA-binding domain"/>
    <property type="match status" value="1"/>
</dbReference>
<dbReference type="GO" id="GO:0000025">
    <property type="term" value="P:maltose catabolic process"/>
    <property type="evidence" value="ECO:0007669"/>
    <property type="project" value="TreeGrafter"/>
</dbReference>
<accession>A0A8H6RUP8</accession>
<dbReference type="Pfam" id="PF00172">
    <property type="entry name" value="Zn_clus"/>
    <property type="match status" value="1"/>
</dbReference>
<keyword evidence="3" id="KW-0539">Nucleus</keyword>
<dbReference type="PANTHER" id="PTHR10357">
    <property type="entry name" value="ALPHA-AMYLASE FAMILY MEMBER"/>
    <property type="match status" value="1"/>
</dbReference>
<dbReference type="GO" id="GO:0033934">
    <property type="term" value="F:glucan 1,4-alpha-maltotriohydrolase activity"/>
    <property type="evidence" value="ECO:0007669"/>
    <property type="project" value="TreeGrafter"/>
</dbReference>
<dbReference type="CDD" id="cd00067">
    <property type="entry name" value="GAL4"/>
    <property type="match status" value="1"/>
</dbReference>
<organism evidence="7 8">
    <name type="scientific">Pseudocercospora fuligena</name>
    <dbReference type="NCBI Taxonomy" id="685502"/>
    <lineage>
        <taxon>Eukaryota</taxon>
        <taxon>Fungi</taxon>
        <taxon>Dikarya</taxon>
        <taxon>Ascomycota</taxon>
        <taxon>Pezizomycotina</taxon>
        <taxon>Dothideomycetes</taxon>
        <taxon>Dothideomycetidae</taxon>
        <taxon>Mycosphaerellales</taxon>
        <taxon>Mycosphaerellaceae</taxon>
        <taxon>Pseudocercospora</taxon>
    </lineage>
</organism>
<dbReference type="FunFam" id="3.20.20.80:FF:000064">
    <property type="entry name" value="Oligo-1,6-glucosidase"/>
    <property type="match status" value="1"/>
</dbReference>
<keyword evidence="4" id="KW-0326">Glycosidase</keyword>
<dbReference type="InterPro" id="IPR001138">
    <property type="entry name" value="Zn2Cys6_DnaBD"/>
</dbReference>
<name>A0A8H6RUP8_9PEZI</name>
<dbReference type="EMBL" id="JABCIY010000015">
    <property type="protein sequence ID" value="KAF7197501.1"/>
    <property type="molecule type" value="Genomic_DNA"/>
</dbReference>
<evidence type="ECO:0000256" key="2">
    <source>
        <dbReference type="ARBA" id="ARBA00022801"/>
    </source>
</evidence>
<dbReference type="GO" id="GO:0004556">
    <property type="term" value="F:alpha-amylase activity"/>
    <property type="evidence" value="ECO:0007669"/>
    <property type="project" value="TreeGrafter"/>
</dbReference>
<dbReference type="GO" id="GO:0000981">
    <property type="term" value="F:DNA-binding transcription factor activity, RNA polymerase II-specific"/>
    <property type="evidence" value="ECO:0007669"/>
    <property type="project" value="InterPro"/>
</dbReference>
<evidence type="ECO:0000313" key="8">
    <source>
        <dbReference type="Proteomes" id="UP000660729"/>
    </source>
</evidence>
<dbReference type="CDD" id="cd11333">
    <property type="entry name" value="AmyAc_SI_OligoGlu_DGase"/>
    <property type="match status" value="1"/>
</dbReference>
<dbReference type="Gene3D" id="3.90.400.10">
    <property type="entry name" value="Oligo-1,6-glucosidase, Domain 2"/>
    <property type="match status" value="1"/>
</dbReference>
<dbReference type="OrthoDB" id="1740265at2759"/>
<dbReference type="CDD" id="cd12148">
    <property type="entry name" value="fungal_TF_MHR"/>
    <property type="match status" value="1"/>
</dbReference>
<dbReference type="SMART" id="SM00066">
    <property type="entry name" value="GAL4"/>
    <property type="match status" value="1"/>
</dbReference>
<dbReference type="PROSITE" id="PS50048">
    <property type="entry name" value="ZN2_CY6_FUNGAL_2"/>
    <property type="match status" value="1"/>
</dbReference>
<sequence length="1102" mass="125544">MRQLLINMTISQHPWWKDATVYQIYPASFQDSNGDGVGDLCGIIKRLEYIKSIGVDVIWVCPMYQSPQIDMGYDISDYQAVHEPYGTVADMEELINKVHELGMRIILDLVVNHTSDQHAWPARFKQSRSSKSDPKRDWYIWKPAKYDDSGNRRPPNNWRSNFGGSAWQWDEHTQEYYLHLFCPEQPDLNWDNDETRKAIYDNAMTFWLEKGCDGFRVDTVNMYSKDPAFPDAPITDPDAEWQEAGLVYCNGPHMNEYLMEMNAILSQYDAMTVGECPFTPDQKQVHRYVSASKKRLNMVFQFDLVDVGQGKVFKYGTTPFAYTLGDLKAAISRTQGLIHGSDAWTTSFVENHDQARSVSRFGNDNPEWRERSAKMLALLFASLSGTLFVYQGQEIGMINMPPEWPIEEYKDVDSINYYNMVAQRSENDGKELSKAKAALQHLARDHARTPMQWDASSNGGFTDAAQSWMRVNTSTAEINVEQQRASKDSVLSFWKQMLATRKASSDALIHGDFELVDEGNEKVFSFLKHGESGSALIMCNFSSSASKVPSVASGKDRVILFHNLPSTPDESMLAPWEGRIYAFCKNSCAWPSLLIEEAGTPAPRVMNHTRRPRCISNSSTTLHTQSMDGKKQRHKACKACSSRKVRCNGQQRCQQCEHLNLRCEYPPTLPRQAKRKTPLTDLKFPVTSPSIPGVLRELAAAPHVQQYGDAYTSKERTNGEDATFFLSLLPDFETFVLPFHPVMTMREAHDAIATMTQDREAEAFIYGLVAITLNLTHSLRSQTTAEKSDIEHWVFKALDTLPPVQCQEDISVRRVATLQFIHVCLMGLGRHGVAFYYLRQSTTMLELLGVGDAETMSQLSLTERAQRQRLHWTIFVHERFYAITCQRSIVLPPLTTTKIESDPDIPKAITDGFEQIARLFLHIDQDMLSRWFATFGSERFIEPGWIVEKNRQIDAETAGSDEEIAELSHMQQADLIITKHWLRMMVWQMAISNCLLSSDRSEQSMSLLFPVDVSAQLRALIINMTKGTIEVHGSGIQQKLFELTDTIASVILTVPASSPDEKRQRMDDFSFLFEFWKSLPRPNSVQRELLESKYRRLVDIGL</sequence>
<dbReference type="InterPro" id="IPR017853">
    <property type="entry name" value="GH"/>
</dbReference>
<dbReference type="PROSITE" id="PS00463">
    <property type="entry name" value="ZN2_CY6_FUNGAL_1"/>
    <property type="match status" value="1"/>
</dbReference>
<dbReference type="InterPro" id="IPR013780">
    <property type="entry name" value="Glyco_hydro_b"/>
</dbReference>
<dbReference type="GO" id="GO:0004575">
    <property type="term" value="F:sucrose alpha-glucosidase activity"/>
    <property type="evidence" value="ECO:0007669"/>
    <property type="project" value="TreeGrafter"/>
</dbReference>
<evidence type="ECO:0000256" key="1">
    <source>
        <dbReference type="ARBA" id="ARBA00008061"/>
    </source>
</evidence>
<dbReference type="FunFam" id="3.90.400.10:FF:000004">
    <property type="entry name" value="Oligo-1,6-glucosidase"/>
    <property type="match status" value="1"/>
</dbReference>
<dbReference type="InterPro" id="IPR036864">
    <property type="entry name" value="Zn2-C6_fun-type_DNA-bd_sf"/>
</dbReference>
<dbReference type="AlphaFoldDB" id="A0A8H6RUP8"/>
<evidence type="ECO:0000256" key="3">
    <source>
        <dbReference type="ARBA" id="ARBA00023242"/>
    </source>
</evidence>
<keyword evidence="5" id="KW-0462">Maltose metabolism</keyword>
<dbReference type="Gene3D" id="2.60.40.1180">
    <property type="entry name" value="Golgi alpha-mannosidase II"/>
    <property type="match status" value="1"/>
</dbReference>
<evidence type="ECO:0000313" key="7">
    <source>
        <dbReference type="EMBL" id="KAF7197501.1"/>
    </source>
</evidence>
<protein>
    <submittedName>
        <fullName evidence="7">Alpha-glucosidase</fullName>
    </submittedName>
</protein>
<dbReference type="InterPro" id="IPR045857">
    <property type="entry name" value="O16G_dom_2"/>
</dbReference>
<dbReference type="Pfam" id="PF00128">
    <property type="entry name" value="Alpha-amylase"/>
    <property type="match status" value="1"/>
</dbReference>
<dbReference type="Gene3D" id="4.10.240.10">
    <property type="entry name" value="Zn(2)-C6 fungal-type DNA-binding domain"/>
    <property type="match status" value="1"/>
</dbReference>
<dbReference type="Gene3D" id="3.20.20.80">
    <property type="entry name" value="Glycosidases"/>
    <property type="match status" value="1"/>
</dbReference>
<dbReference type="GO" id="GO:0008270">
    <property type="term" value="F:zinc ion binding"/>
    <property type="evidence" value="ECO:0007669"/>
    <property type="project" value="InterPro"/>
</dbReference>
<dbReference type="GO" id="GO:0004574">
    <property type="term" value="F:oligo-1,6-glucosidase activity"/>
    <property type="evidence" value="ECO:0007669"/>
    <property type="project" value="TreeGrafter"/>
</dbReference>
<dbReference type="SMART" id="SM00642">
    <property type="entry name" value="Aamy"/>
    <property type="match status" value="1"/>
</dbReference>
<gene>
    <name evidence="7" type="ORF">HII31_01311</name>
</gene>
<dbReference type="InterPro" id="IPR006047">
    <property type="entry name" value="GH13_cat_dom"/>
</dbReference>
<comment type="similarity">
    <text evidence="1">Belongs to the glycosyl hydrolase 13 family.</text>
</comment>
<keyword evidence="8" id="KW-1185">Reference proteome</keyword>
<keyword evidence="2" id="KW-0378">Hydrolase</keyword>
<reference evidence="7" key="1">
    <citation type="submission" date="2020-04" db="EMBL/GenBank/DDBJ databases">
        <title>Draft genome resource of the tomato pathogen Pseudocercospora fuligena.</title>
        <authorList>
            <person name="Zaccaron A."/>
        </authorList>
    </citation>
    <scope>NUCLEOTIDE SEQUENCE</scope>
    <source>
        <strain evidence="7">PF001</strain>
    </source>
</reference>
<dbReference type="Proteomes" id="UP000660729">
    <property type="component" value="Unassembled WGS sequence"/>
</dbReference>
<evidence type="ECO:0000256" key="5">
    <source>
        <dbReference type="ARBA" id="ARBA00026248"/>
    </source>
</evidence>
<dbReference type="SUPFAM" id="SSF51445">
    <property type="entry name" value="(Trans)glycosidases"/>
    <property type="match status" value="1"/>
</dbReference>
<comment type="caution">
    <text evidence="7">The sequence shown here is derived from an EMBL/GenBank/DDBJ whole genome shotgun (WGS) entry which is preliminary data.</text>
</comment>
<dbReference type="FunFam" id="3.20.20.80:FF:000087">
    <property type="entry name" value="Oligo-1,6-glucosidase IMA1"/>
    <property type="match status" value="1"/>
</dbReference>
<evidence type="ECO:0000259" key="6">
    <source>
        <dbReference type="PROSITE" id="PS50048"/>
    </source>
</evidence>
<feature type="domain" description="Zn(2)-C6 fungal-type" evidence="6">
    <location>
        <begin position="636"/>
        <end position="665"/>
    </location>
</feature>
<dbReference type="PANTHER" id="PTHR10357:SF179">
    <property type="entry name" value="NEUTRAL AND BASIC AMINO ACID TRANSPORT PROTEIN RBAT"/>
    <property type="match status" value="1"/>
</dbReference>